<comment type="caution">
    <text evidence="1">The sequence shown here is derived from an EMBL/GenBank/DDBJ whole genome shotgun (WGS) entry which is preliminary data.</text>
</comment>
<accession>A0ABQ5IR53</accession>
<name>A0ABQ5IR53_9ASTR</name>
<reference evidence="1" key="1">
    <citation type="journal article" date="2022" name="Int. J. Mol. Sci.">
        <title>Draft Genome of Tanacetum Coccineum: Genomic Comparison of Closely Related Tanacetum-Family Plants.</title>
        <authorList>
            <person name="Yamashiro T."/>
            <person name="Shiraishi A."/>
            <person name="Nakayama K."/>
            <person name="Satake H."/>
        </authorList>
    </citation>
    <scope>NUCLEOTIDE SEQUENCE</scope>
</reference>
<proteinExistence type="predicted"/>
<dbReference type="EMBL" id="BQNB010021047">
    <property type="protein sequence ID" value="GJU02301.1"/>
    <property type="molecule type" value="Genomic_DNA"/>
</dbReference>
<reference evidence="1" key="2">
    <citation type="submission" date="2022-01" db="EMBL/GenBank/DDBJ databases">
        <authorList>
            <person name="Yamashiro T."/>
            <person name="Shiraishi A."/>
            <person name="Satake H."/>
            <person name="Nakayama K."/>
        </authorList>
    </citation>
    <scope>NUCLEOTIDE SEQUENCE</scope>
</reference>
<gene>
    <name evidence="1" type="ORF">Tco_1112639</name>
</gene>
<evidence type="ECO:0000313" key="1">
    <source>
        <dbReference type="EMBL" id="GJU02301.1"/>
    </source>
</evidence>
<dbReference type="Gene3D" id="3.80.10.10">
    <property type="entry name" value="Ribonuclease Inhibitor"/>
    <property type="match status" value="1"/>
</dbReference>
<dbReference type="InterPro" id="IPR032675">
    <property type="entry name" value="LRR_dom_sf"/>
</dbReference>
<sequence length="179" mass="20375">MLMGCNKLERLDIWHGGLADVGLEIYREVWCQFEVFVSYSYRKFYCRTCEVIRRVPEIKKARTDNTVDPFSEQVVISCVFNISSLRKCELLERSCSTILADGDCIVIRIVIHTLSAEGARRNGSLQQVTNFMKKGKSNAGLVKLSEGCPRLRKLKLWGYPLSKQAVASSVFNLPSLRYV</sequence>
<protein>
    <submittedName>
        <fullName evidence="1">Leucine-rich repeat, cysteine-containing subtype protein</fullName>
    </submittedName>
</protein>
<evidence type="ECO:0000313" key="2">
    <source>
        <dbReference type="Proteomes" id="UP001151760"/>
    </source>
</evidence>
<organism evidence="1 2">
    <name type="scientific">Tanacetum coccineum</name>
    <dbReference type="NCBI Taxonomy" id="301880"/>
    <lineage>
        <taxon>Eukaryota</taxon>
        <taxon>Viridiplantae</taxon>
        <taxon>Streptophyta</taxon>
        <taxon>Embryophyta</taxon>
        <taxon>Tracheophyta</taxon>
        <taxon>Spermatophyta</taxon>
        <taxon>Magnoliopsida</taxon>
        <taxon>eudicotyledons</taxon>
        <taxon>Gunneridae</taxon>
        <taxon>Pentapetalae</taxon>
        <taxon>asterids</taxon>
        <taxon>campanulids</taxon>
        <taxon>Asterales</taxon>
        <taxon>Asteraceae</taxon>
        <taxon>Asteroideae</taxon>
        <taxon>Anthemideae</taxon>
        <taxon>Anthemidinae</taxon>
        <taxon>Tanacetum</taxon>
    </lineage>
</organism>
<dbReference type="Proteomes" id="UP001151760">
    <property type="component" value="Unassembled WGS sequence"/>
</dbReference>
<keyword evidence="2" id="KW-1185">Reference proteome</keyword>